<keyword evidence="1" id="KW-0175">Coiled coil</keyword>
<evidence type="ECO:0000313" key="4">
    <source>
        <dbReference type="EMBL" id="RGV60585.1"/>
    </source>
</evidence>
<sequence>MAEKMAERIAEILKGPNFQTAEKALTDFCGTMDGEFRNLLVDIIVERWIDTPKDVPFSYARSIWNRKDINREEYQALLEEIRSYPIAPINKAKISDFLWVVENDFSNAKIAETAYCEHLKNTGAFADHIMAINRILFISKKIRSKEINEEVRKNLLIKVLEEYDNSSHAKIGYLIKTAMEEKVDTGYLIPYVENILKTYDDNSCDALLIGKFCDLLEELYCRKNNWQKKKCITEPKLIAIRRRKIQAVRMEAEYAGASSKGNLMRKIHYLKEVIQLLKTIQGTEKERKALLQEIAQIEEASLSEMMVWSDKQDASGIVKELFRQLEDLDKEEALCYFASFLPIPIREKVKNQVLNRTGILNTIFPAAILGKGGKLIAKSRPVKKPDGTIDEGALKDNMERTAAMEMDYFAQILVSNTFEYIRSRFLIEESDVKKIVDVSCAIPEGRKESYTKGLMFGFSGDFLTALSILIPQIENAVRYLAVECGEPVYNMNEEGIEEIKSMHAVLELEGVKESLDEDLIFALNTIFCSKFGFNMRNNVAHGMLDDQAFQSFKALYIWWFALKFCYLFCGKLQEENRSKINKRLKQLMEKKDNMDEN</sequence>
<proteinExistence type="predicted"/>
<evidence type="ECO:0000259" key="2">
    <source>
        <dbReference type="Pfam" id="PF13910"/>
    </source>
</evidence>
<reference evidence="4 6" key="2">
    <citation type="submission" date="2018-08" db="EMBL/GenBank/DDBJ databases">
        <title>A genome reference for cultivated species of the human gut microbiota.</title>
        <authorList>
            <person name="Zou Y."/>
            <person name="Xue W."/>
            <person name="Luo G."/>
        </authorList>
    </citation>
    <scope>NUCLEOTIDE SEQUENCE [LARGE SCALE GENOMIC DNA]</scope>
    <source>
        <strain evidence="4 6">AF14-23</strain>
    </source>
</reference>
<evidence type="ECO:0000313" key="3">
    <source>
        <dbReference type="EMBL" id="RCH45796.1"/>
    </source>
</evidence>
<gene>
    <name evidence="3" type="ORF">C4886_02990</name>
    <name evidence="4" type="ORF">DWW07_16805</name>
</gene>
<evidence type="ECO:0000313" key="5">
    <source>
        <dbReference type="Proteomes" id="UP000253208"/>
    </source>
</evidence>
<dbReference type="Proteomes" id="UP000253208">
    <property type="component" value="Unassembled WGS sequence"/>
</dbReference>
<dbReference type="Proteomes" id="UP000265828">
    <property type="component" value="Unassembled WGS sequence"/>
</dbReference>
<comment type="caution">
    <text evidence="3">The sequence shown here is derived from an EMBL/GenBank/DDBJ whole genome shotgun (WGS) entry which is preliminary data.</text>
</comment>
<dbReference type="EMBL" id="QRZI01000017">
    <property type="protein sequence ID" value="RGV60585.1"/>
    <property type="molecule type" value="Genomic_DNA"/>
</dbReference>
<organism evidence="3 5">
    <name type="scientific">Blautia obeum</name>
    <dbReference type="NCBI Taxonomy" id="40520"/>
    <lineage>
        <taxon>Bacteria</taxon>
        <taxon>Bacillati</taxon>
        <taxon>Bacillota</taxon>
        <taxon>Clostridia</taxon>
        <taxon>Lachnospirales</taxon>
        <taxon>Lachnospiraceae</taxon>
        <taxon>Blautia</taxon>
    </lineage>
</organism>
<name>A0A367G6T5_9FIRM</name>
<evidence type="ECO:0000313" key="6">
    <source>
        <dbReference type="Proteomes" id="UP000265828"/>
    </source>
</evidence>
<dbReference type="Pfam" id="PF13910">
    <property type="entry name" value="DUF4209"/>
    <property type="match status" value="1"/>
</dbReference>
<reference evidence="3 5" key="1">
    <citation type="submission" date="2018-02" db="EMBL/GenBank/DDBJ databases">
        <title>Complete genome sequencing of Faecalibacterium prausnitzii strains isolated from the human gut.</title>
        <authorList>
            <person name="Fitzgerald B.C."/>
            <person name="Shkoporov A.N."/>
            <person name="Ross P.R."/>
            <person name="Hill C."/>
        </authorList>
    </citation>
    <scope>NUCLEOTIDE SEQUENCE [LARGE SCALE GENOMIC DNA]</scope>
    <source>
        <strain evidence="3 5">APC942/31-1</strain>
    </source>
</reference>
<dbReference type="AlphaFoldDB" id="A0A367G6T5"/>
<feature type="coiled-coil region" evidence="1">
    <location>
        <begin position="273"/>
        <end position="331"/>
    </location>
</feature>
<protein>
    <submittedName>
        <fullName evidence="4">DUF4209 domain-containing protein</fullName>
    </submittedName>
</protein>
<accession>A0A367G6T5</accession>
<dbReference type="RefSeq" id="WP_114001668.1">
    <property type="nucleotide sequence ID" value="NZ_CAXSLC010000031.1"/>
</dbReference>
<dbReference type="EMBL" id="PSQG01000003">
    <property type="protein sequence ID" value="RCH45796.1"/>
    <property type="molecule type" value="Genomic_DNA"/>
</dbReference>
<feature type="domain" description="DUF4209" evidence="2">
    <location>
        <begin position="474"/>
        <end position="562"/>
    </location>
</feature>
<dbReference type="InterPro" id="IPR025209">
    <property type="entry name" value="DUF4209"/>
</dbReference>
<evidence type="ECO:0000256" key="1">
    <source>
        <dbReference type="SAM" id="Coils"/>
    </source>
</evidence>